<feature type="binding site" evidence="5">
    <location>
        <position position="327"/>
    </location>
    <ligand>
        <name>glyoxylate</name>
        <dbReference type="ChEBI" id="CHEBI:36655"/>
    </ligand>
</feature>
<dbReference type="Gene3D" id="3.20.20.70">
    <property type="entry name" value="Aldolase class I"/>
    <property type="match status" value="1"/>
</dbReference>
<comment type="caution">
    <text evidence="7">The sequence shown here is derived from an EMBL/GenBank/DDBJ whole genome shotgun (WGS) entry which is preliminary data.</text>
</comment>
<name>A0A4R7JU79_9GAMM</name>
<dbReference type="SUPFAM" id="SSF51395">
    <property type="entry name" value="FMN-linked oxidoreductases"/>
    <property type="match status" value="1"/>
</dbReference>
<dbReference type="PANTHER" id="PTHR10578">
    <property type="entry name" value="S -2-HYDROXY-ACID OXIDASE-RELATED"/>
    <property type="match status" value="1"/>
</dbReference>
<feature type="binding site" evidence="5">
    <location>
        <position position="330"/>
    </location>
    <ligand>
        <name>glyoxylate</name>
        <dbReference type="ChEBI" id="CHEBI:36655"/>
    </ligand>
</feature>
<evidence type="ECO:0000313" key="8">
    <source>
        <dbReference type="Proteomes" id="UP000295830"/>
    </source>
</evidence>
<feature type="binding site" evidence="5">
    <location>
        <position position="185"/>
    </location>
    <ligand>
        <name>FMN</name>
        <dbReference type="ChEBI" id="CHEBI:58210"/>
    </ligand>
</feature>
<organism evidence="7 8">
    <name type="scientific">Halospina denitrificans</name>
    <dbReference type="NCBI Taxonomy" id="332522"/>
    <lineage>
        <taxon>Bacteria</taxon>
        <taxon>Pseudomonadati</taxon>
        <taxon>Pseudomonadota</taxon>
        <taxon>Gammaproteobacteria</taxon>
        <taxon>Halospina</taxon>
    </lineage>
</organism>
<comment type="cofactor">
    <cofactor evidence="1">
        <name>FMN</name>
        <dbReference type="ChEBI" id="CHEBI:58210"/>
    </cofactor>
</comment>
<dbReference type="InterPro" id="IPR000262">
    <property type="entry name" value="FMN-dep_DH"/>
</dbReference>
<dbReference type="InterPro" id="IPR013785">
    <property type="entry name" value="Aldolase_TIM"/>
</dbReference>
<keyword evidence="2" id="KW-0560">Oxidoreductase</keyword>
<keyword evidence="5" id="KW-0288">FMN</keyword>
<comment type="similarity">
    <text evidence="3">Belongs to the FMN-dependent alpha-hydroxy acid dehydrogenase family.</text>
</comment>
<proteinExistence type="inferred from homology"/>
<evidence type="ECO:0000256" key="5">
    <source>
        <dbReference type="PIRSR" id="PIRSR000138-2"/>
    </source>
</evidence>
<dbReference type="InterPro" id="IPR008259">
    <property type="entry name" value="FMN_hydac_DH_AS"/>
</dbReference>
<accession>A0A4R7JU79</accession>
<feature type="binding site" evidence="5">
    <location>
        <position position="53"/>
    </location>
    <ligand>
        <name>glyoxylate</name>
        <dbReference type="ChEBI" id="CHEBI:36655"/>
    </ligand>
</feature>
<evidence type="ECO:0000256" key="1">
    <source>
        <dbReference type="ARBA" id="ARBA00001917"/>
    </source>
</evidence>
<dbReference type="OrthoDB" id="9770452at2"/>
<feature type="binding site" evidence="5">
    <location>
        <position position="194"/>
    </location>
    <ligand>
        <name>glyoxylate</name>
        <dbReference type="ChEBI" id="CHEBI:36655"/>
    </ligand>
</feature>
<feature type="binding site" evidence="5">
    <location>
        <position position="325"/>
    </location>
    <ligand>
        <name>FMN</name>
        <dbReference type="ChEBI" id="CHEBI:58210"/>
    </ligand>
</feature>
<feature type="binding site" evidence="5">
    <location>
        <position position="303"/>
    </location>
    <ligand>
        <name>FMN</name>
        <dbReference type="ChEBI" id="CHEBI:58210"/>
    </ligand>
</feature>
<feature type="binding site" evidence="5">
    <location>
        <position position="135"/>
    </location>
    <ligand>
        <name>FMN</name>
        <dbReference type="ChEBI" id="CHEBI:58210"/>
    </ligand>
</feature>
<dbReference type="PROSITE" id="PS51349">
    <property type="entry name" value="FMN_HYDROXY_ACID_DH_2"/>
    <property type="match status" value="1"/>
</dbReference>
<feature type="binding site" evidence="5">
    <location>
        <position position="159"/>
    </location>
    <ligand>
        <name>glyoxylate</name>
        <dbReference type="ChEBI" id="CHEBI:36655"/>
    </ligand>
</feature>
<evidence type="ECO:0000256" key="2">
    <source>
        <dbReference type="ARBA" id="ARBA00023002"/>
    </source>
</evidence>
<dbReference type="InterPro" id="IPR012133">
    <property type="entry name" value="Alpha-hydoxy_acid_DH_FMN"/>
</dbReference>
<protein>
    <submittedName>
        <fullName evidence="7">Lactate 2-monooxygenase</fullName>
    </submittedName>
</protein>
<evidence type="ECO:0000256" key="3">
    <source>
        <dbReference type="ARBA" id="ARBA00024042"/>
    </source>
</evidence>
<dbReference type="Pfam" id="PF01070">
    <property type="entry name" value="FMN_dh"/>
    <property type="match status" value="1"/>
</dbReference>
<dbReference type="GO" id="GO:0004497">
    <property type="term" value="F:monooxygenase activity"/>
    <property type="evidence" value="ECO:0007669"/>
    <property type="project" value="UniProtKB-KW"/>
</dbReference>
<keyword evidence="8" id="KW-1185">Reference proteome</keyword>
<reference evidence="7 8" key="1">
    <citation type="submission" date="2019-03" db="EMBL/GenBank/DDBJ databases">
        <title>Genomic Encyclopedia of Type Strains, Phase IV (KMG-IV): sequencing the most valuable type-strain genomes for metagenomic binning, comparative biology and taxonomic classification.</title>
        <authorList>
            <person name="Goeker M."/>
        </authorList>
    </citation>
    <scope>NUCLEOTIDE SEQUENCE [LARGE SCALE GENOMIC DNA]</scope>
    <source>
        <strain evidence="7 8">DSM 15505</strain>
    </source>
</reference>
<evidence type="ECO:0000259" key="6">
    <source>
        <dbReference type="PROSITE" id="PS51349"/>
    </source>
</evidence>
<dbReference type="PANTHER" id="PTHR10578:SF143">
    <property type="entry name" value="FMN-DEPENDENT ALPHA-HYDROXY ACID DEHYDROGENASE PB1A11.03"/>
    <property type="match status" value="1"/>
</dbReference>
<dbReference type="RefSeq" id="WP_133735831.1">
    <property type="nucleotide sequence ID" value="NZ_SOAX01000003.1"/>
</dbReference>
<dbReference type="AlphaFoldDB" id="A0A4R7JU79"/>
<dbReference type="Proteomes" id="UP000295830">
    <property type="component" value="Unassembled WGS sequence"/>
</dbReference>
<feature type="active site" description="Proton acceptor" evidence="4">
    <location>
        <position position="327"/>
    </location>
</feature>
<feature type="binding site" evidence="5">
    <location>
        <begin position="358"/>
        <end position="362"/>
    </location>
    <ligand>
        <name>FMN</name>
        <dbReference type="ChEBI" id="CHEBI:58210"/>
    </ligand>
</feature>
<keyword evidence="7" id="KW-0503">Monooxygenase</keyword>
<evidence type="ECO:0000256" key="4">
    <source>
        <dbReference type="PIRSR" id="PIRSR000138-1"/>
    </source>
</evidence>
<feature type="binding site" evidence="5">
    <location>
        <position position="157"/>
    </location>
    <ligand>
        <name>FMN</name>
        <dbReference type="ChEBI" id="CHEBI:58210"/>
    </ligand>
</feature>
<keyword evidence="5" id="KW-0285">Flavoprotein</keyword>
<feature type="binding site" evidence="5">
    <location>
        <begin position="381"/>
        <end position="382"/>
    </location>
    <ligand>
        <name>FMN</name>
        <dbReference type="ChEBI" id="CHEBI:58210"/>
    </ligand>
</feature>
<dbReference type="InterPro" id="IPR037396">
    <property type="entry name" value="FMN_HAD"/>
</dbReference>
<dbReference type="PIRSF" id="PIRSF000138">
    <property type="entry name" value="Al-hdrx_acd_dh"/>
    <property type="match status" value="1"/>
</dbReference>
<sequence>MANNKNDGIIPTLDRQREIYLKGLSGDRPMVPIDSDELERRAERAMSPEAFAYIAGGAGHETSMDSNRQAFRERRILPRMLNDVSERDTSVTLFGRRLPSPFLLSPIGVLEMVDPHGDESVGRAAAAEEVPMIFSNQASQPMETVAEAMGEGPRWFQLYWSKSDDLVKSLVSRAEACGCEAIVVTLDTTMLGWRTRDLDLAYLPFLRGKGIAQYTSDPVFLKRLEKAITEQDDEAPKPRVTLETLKALREIGQSWPGSTLEGLRSGKARAAVQEFINVYSRPSLTWEDLSMLRDHTRLPILLKGILHPDDARKARDYGMDGVIVSNHGGRQVDGSVSSFEMLPRVVEAVEGKIPVIMDSGIRGGADVFKALALGATAVGLGRPWVYGLALDGEDGAREVIRNFKTDFELTMGLAGCRSISEITPDTLV</sequence>
<feature type="domain" description="FMN hydroxy acid dehydrogenase" evidence="6">
    <location>
        <begin position="27"/>
        <end position="428"/>
    </location>
</feature>
<dbReference type="CDD" id="cd03332">
    <property type="entry name" value="LMO_FMN"/>
    <property type="match status" value="1"/>
</dbReference>
<gene>
    <name evidence="7" type="ORF">DES49_1555</name>
</gene>
<feature type="binding site" evidence="5">
    <location>
        <begin position="106"/>
        <end position="108"/>
    </location>
    <ligand>
        <name>FMN</name>
        <dbReference type="ChEBI" id="CHEBI:58210"/>
    </ligand>
</feature>
<evidence type="ECO:0000313" key="7">
    <source>
        <dbReference type="EMBL" id="TDT41464.1"/>
    </source>
</evidence>
<dbReference type="GO" id="GO:0010181">
    <property type="term" value="F:FMN binding"/>
    <property type="evidence" value="ECO:0007669"/>
    <property type="project" value="InterPro"/>
</dbReference>
<dbReference type="PROSITE" id="PS00557">
    <property type="entry name" value="FMN_HYDROXY_ACID_DH_1"/>
    <property type="match status" value="1"/>
</dbReference>
<dbReference type="EMBL" id="SOAX01000003">
    <property type="protein sequence ID" value="TDT41464.1"/>
    <property type="molecule type" value="Genomic_DNA"/>
</dbReference>
<dbReference type="InterPro" id="IPR037350">
    <property type="entry name" value="LMO_FMN"/>
</dbReference>